<keyword evidence="2" id="KW-0081">Bacteriolytic enzyme</keyword>
<dbReference type="EC" id="3.2.1.17" evidence="4"/>
<evidence type="ECO:0000256" key="1">
    <source>
        <dbReference type="ARBA" id="ARBA00022529"/>
    </source>
</evidence>
<keyword evidence="5" id="KW-1185">Reference proteome</keyword>
<evidence type="ECO:0000256" key="2">
    <source>
        <dbReference type="ARBA" id="ARBA00022638"/>
    </source>
</evidence>
<protein>
    <submittedName>
        <fullName evidence="4">Pesticin C-terminus-like muramidase</fullName>
        <ecNumber evidence="4">3.2.1.17</ecNumber>
    </submittedName>
</protein>
<dbReference type="RefSeq" id="WP_311369755.1">
    <property type="nucleotide sequence ID" value="NZ_JAVRHX010000005.1"/>
</dbReference>
<organism evidence="4 5">
    <name type="scientific">Glaciecola petra</name>
    <dbReference type="NCBI Taxonomy" id="3075602"/>
    <lineage>
        <taxon>Bacteria</taxon>
        <taxon>Pseudomonadati</taxon>
        <taxon>Pseudomonadota</taxon>
        <taxon>Gammaproteobacteria</taxon>
        <taxon>Alteromonadales</taxon>
        <taxon>Alteromonadaceae</taxon>
        <taxon>Glaciecola</taxon>
    </lineage>
</organism>
<dbReference type="Gene3D" id="1.10.530.40">
    <property type="match status" value="1"/>
</dbReference>
<proteinExistence type="predicted"/>
<feature type="domain" description="Pesticin C-terminal" evidence="3">
    <location>
        <begin position="15"/>
        <end position="164"/>
    </location>
</feature>
<dbReference type="InterPro" id="IPR023346">
    <property type="entry name" value="Lysozyme-like_dom_sf"/>
</dbReference>
<reference evidence="4 5" key="1">
    <citation type="submission" date="2023-09" db="EMBL/GenBank/DDBJ databases">
        <authorList>
            <person name="Rey-Velasco X."/>
        </authorList>
    </citation>
    <scope>NUCLEOTIDE SEQUENCE [LARGE SCALE GENOMIC DNA]</scope>
    <source>
        <strain evidence="4 5">P117</strain>
    </source>
</reference>
<keyword evidence="4" id="KW-0378">Hydrolase</keyword>
<dbReference type="GO" id="GO:0003796">
    <property type="term" value="F:lysozyme activity"/>
    <property type="evidence" value="ECO:0007669"/>
    <property type="project" value="UniProtKB-EC"/>
</dbReference>
<sequence>MVADKPQNQHYHDAIDFEFISKLEGGCVLKGYVPDHKNSKSGVTIATGFDLGARNDRDLRKIGLSPVLIGKLYPYLGRKSTEAYEYIQQHPLRISKNEGNIVDTGVKRLLIEKLVERYNEDSQLAFNDLPACWQTVIASVEFQYGSIRKACPKFWSYVTQQEWDTAINELKSFGDNYASRRNQEAEYALQNS</sequence>
<accession>A0ABU2ZUD1</accession>
<dbReference type="InterPro" id="IPR023347">
    <property type="entry name" value="Lysozyme_dom_sf"/>
</dbReference>
<comment type="caution">
    <text evidence="4">The sequence shown here is derived from an EMBL/GenBank/DDBJ whole genome shotgun (WGS) entry which is preliminary data.</text>
</comment>
<evidence type="ECO:0000313" key="4">
    <source>
        <dbReference type="EMBL" id="MDT0596236.1"/>
    </source>
</evidence>
<dbReference type="SUPFAM" id="SSF53955">
    <property type="entry name" value="Lysozyme-like"/>
    <property type="match status" value="1"/>
</dbReference>
<dbReference type="Proteomes" id="UP001253545">
    <property type="component" value="Unassembled WGS sequence"/>
</dbReference>
<dbReference type="InterPro" id="IPR031922">
    <property type="entry name" value="Pesticin_C"/>
</dbReference>
<dbReference type="EMBL" id="JAVRHX010000005">
    <property type="protein sequence ID" value="MDT0596236.1"/>
    <property type="molecule type" value="Genomic_DNA"/>
</dbReference>
<dbReference type="CDD" id="cd16902">
    <property type="entry name" value="pesticin_lyz"/>
    <property type="match status" value="1"/>
</dbReference>
<dbReference type="Pfam" id="PF16754">
    <property type="entry name" value="Pesticin"/>
    <property type="match status" value="1"/>
</dbReference>
<keyword evidence="1" id="KW-0929">Antimicrobial</keyword>
<evidence type="ECO:0000259" key="3">
    <source>
        <dbReference type="Pfam" id="PF16754"/>
    </source>
</evidence>
<evidence type="ECO:0000313" key="5">
    <source>
        <dbReference type="Proteomes" id="UP001253545"/>
    </source>
</evidence>
<name>A0ABU2ZUD1_9ALTE</name>
<gene>
    <name evidence="4" type="ORF">RM552_15380</name>
</gene>
<keyword evidence="4" id="KW-0326">Glycosidase</keyword>